<reference evidence="1 2" key="1">
    <citation type="submission" date="2019-09" db="EMBL/GenBank/DDBJ databases">
        <title>Prosopis cineraria nodule microbiome.</title>
        <authorList>
            <person name="Chaluvadi S.R."/>
            <person name="Ali R."/>
            <person name="Wang X."/>
        </authorList>
    </citation>
    <scope>NUCLEOTIDE SEQUENCE [LARGE SCALE GENOMIC DNA]</scope>
    <source>
        <strain evidence="1 2">BG1</strain>
    </source>
</reference>
<evidence type="ECO:0000313" key="1">
    <source>
        <dbReference type="EMBL" id="QEY70721.1"/>
    </source>
</evidence>
<keyword evidence="2" id="KW-1185">Reference proteome</keyword>
<proteinExistence type="predicted"/>
<dbReference type="Proteomes" id="UP000326659">
    <property type="component" value="Chromosome"/>
</dbReference>
<organism evidence="1 2">
    <name type="scientific">Pseudomonas denitrificans</name>
    <dbReference type="NCBI Taxonomy" id="43306"/>
    <lineage>
        <taxon>Bacteria</taxon>
        <taxon>Pseudomonadati</taxon>
        <taxon>Pseudomonadota</taxon>
        <taxon>Gammaproteobacteria</taxon>
        <taxon>Pseudomonadales</taxon>
        <taxon>Pseudomonadaceae</taxon>
        <taxon>Halopseudomonas</taxon>
    </lineage>
</organism>
<sequence>MIQRKTSTLAAVPGDILLLSGKSKSRALNLGYQTITRGSRARYTHVALVISPFRVIHAIPGEGVEIRAWREIRDLYYTHESSVARSQGLSDTSRDKLLARAQYYFGQRYSLRALHSPSEKFNDQQGIVCSQFVAQVFHDAGIQCSSGGVRNCLPSDIHAQTQDSSNWIRIPLSDYLFDPAVSSARNCIGESMDLLFELDGHTARSIKESFWISQASFAMEAAIESMAAAVEAGCMEISDISYFSDFSNDALSPRHLAAVWMHHFSTSKSPAIFMHEDGVQPDHRRRLFTRTCDAIGTAASTAFDEMDMMTRLFGDWLEKSKQGAVETQSSELARQLLELNESLVERAAALDRALGWQENLSCELGLDLPEIYKSGIYGCKEELDIASRCLINISSFACARNAWSKMRSSVLAQAENIYSLIVQEI</sequence>
<dbReference type="AlphaFoldDB" id="A0A9X7MX62"/>
<dbReference type="SUPFAM" id="SSF54001">
    <property type="entry name" value="Cysteine proteinases"/>
    <property type="match status" value="1"/>
</dbReference>
<dbReference type="RefSeq" id="WP_151186454.1">
    <property type="nucleotide sequence ID" value="NZ_CP043626.1"/>
</dbReference>
<dbReference type="KEGG" id="pden:F1C79_03110"/>
<evidence type="ECO:0008006" key="3">
    <source>
        <dbReference type="Google" id="ProtNLM"/>
    </source>
</evidence>
<dbReference type="OrthoDB" id="3851563at2"/>
<dbReference type="Gene3D" id="3.90.1720.10">
    <property type="entry name" value="endopeptidase domain like (from Nostoc punctiforme)"/>
    <property type="match status" value="1"/>
</dbReference>
<dbReference type="InterPro" id="IPR038765">
    <property type="entry name" value="Papain-like_cys_pep_sf"/>
</dbReference>
<evidence type="ECO:0000313" key="2">
    <source>
        <dbReference type="Proteomes" id="UP000326659"/>
    </source>
</evidence>
<accession>A0A9X7MX62</accession>
<name>A0A9X7MX62_PSEDE</name>
<gene>
    <name evidence="1" type="ORF">F1C79_03110</name>
</gene>
<dbReference type="EMBL" id="CP043626">
    <property type="protein sequence ID" value="QEY70721.1"/>
    <property type="molecule type" value="Genomic_DNA"/>
</dbReference>
<protein>
    <recommendedName>
        <fullName evidence="3">Permuted papain-like amidase YaeF/Yiix C92 family enzyme</fullName>
    </recommendedName>
</protein>